<feature type="signal peptide" evidence="1">
    <location>
        <begin position="1"/>
        <end position="15"/>
    </location>
</feature>
<dbReference type="HOGENOM" id="CLU_3320295_0_0_1"/>
<dbReference type="EMBL" id="CH476639">
    <property type="protein sequence ID" value="EDN95860.1"/>
    <property type="molecule type" value="Genomic_DNA"/>
</dbReference>
<dbReference type="InParanoid" id="A7F2B8"/>
<dbReference type="KEGG" id="ssl:SS1G_12065"/>
<gene>
    <name evidence="2" type="ORF">SS1G_12065</name>
</gene>
<sequence>MAILSDLLLIAACTASPYPPREIFTWYCPLFNSASTRSI</sequence>
<protein>
    <submittedName>
        <fullName evidence="2">Uncharacterized protein</fullName>
    </submittedName>
</protein>
<evidence type="ECO:0000313" key="3">
    <source>
        <dbReference type="Proteomes" id="UP000001312"/>
    </source>
</evidence>
<keyword evidence="1" id="KW-0732">Signal</keyword>
<dbReference type="AlphaFoldDB" id="A7F2B8"/>
<accession>A7F2B8</accession>
<reference evidence="3" key="1">
    <citation type="journal article" date="2011" name="PLoS Genet.">
        <title>Genomic analysis of the necrotrophic fungal pathogens Sclerotinia sclerotiorum and Botrytis cinerea.</title>
        <authorList>
            <person name="Amselem J."/>
            <person name="Cuomo C.A."/>
            <person name="van Kan J.A."/>
            <person name="Viaud M."/>
            <person name="Benito E.P."/>
            <person name="Couloux A."/>
            <person name="Coutinho P.M."/>
            <person name="de Vries R.P."/>
            <person name="Dyer P.S."/>
            <person name="Fillinger S."/>
            <person name="Fournier E."/>
            <person name="Gout L."/>
            <person name="Hahn M."/>
            <person name="Kohn L."/>
            <person name="Lapalu N."/>
            <person name="Plummer K.M."/>
            <person name="Pradier J.M."/>
            <person name="Quevillon E."/>
            <person name="Sharon A."/>
            <person name="Simon A."/>
            <person name="ten Have A."/>
            <person name="Tudzynski B."/>
            <person name="Tudzynski P."/>
            <person name="Wincker P."/>
            <person name="Andrew M."/>
            <person name="Anthouard V."/>
            <person name="Beever R.E."/>
            <person name="Beffa R."/>
            <person name="Benoit I."/>
            <person name="Bouzid O."/>
            <person name="Brault B."/>
            <person name="Chen Z."/>
            <person name="Choquer M."/>
            <person name="Collemare J."/>
            <person name="Cotton P."/>
            <person name="Danchin E.G."/>
            <person name="Da Silva C."/>
            <person name="Gautier A."/>
            <person name="Giraud C."/>
            <person name="Giraud T."/>
            <person name="Gonzalez C."/>
            <person name="Grossetete S."/>
            <person name="Guldener U."/>
            <person name="Henrissat B."/>
            <person name="Howlett B.J."/>
            <person name="Kodira C."/>
            <person name="Kretschmer M."/>
            <person name="Lappartient A."/>
            <person name="Leroch M."/>
            <person name="Levis C."/>
            <person name="Mauceli E."/>
            <person name="Neuveglise C."/>
            <person name="Oeser B."/>
            <person name="Pearson M."/>
            <person name="Poulain J."/>
            <person name="Poussereau N."/>
            <person name="Quesneville H."/>
            <person name="Rascle C."/>
            <person name="Schumacher J."/>
            <person name="Segurens B."/>
            <person name="Sexton A."/>
            <person name="Silva E."/>
            <person name="Sirven C."/>
            <person name="Soanes D.M."/>
            <person name="Talbot N.J."/>
            <person name="Templeton M."/>
            <person name="Yandava C."/>
            <person name="Yarden O."/>
            <person name="Zeng Q."/>
            <person name="Rollins J.A."/>
            <person name="Lebrun M.H."/>
            <person name="Dickman M."/>
        </authorList>
    </citation>
    <scope>NUCLEOTIDE SEQUENCE [LARGE SCALE GENOMIC DNA]</scope>
    <source>
        <strain evidence="3">ATCC 18683 / 1980 / Ss-1</strain>
    </source>
</reference>
<dbReference type="GeneID" id="5483414"/>
<dbReference type="Proteomes" id="UP000001312">
    <property type="component" value="Unassembled WGS sequence"/>
</dbReference>
<evidence type="ECO:0000256" key="1">
    <source>
        <dbReference type="SAM" id="SignalP"/>
    </source>
</evidence>
<keyword evidence="3" id="KW-1185">Reference proteome</keyword>
<name>A7F2B8_SCLS1</name>
<feature type="chain" id="PRO_5012361604" evidence="1">
    <location>
        <begin position="16"/>
        <end position="39"/>
    </location>
</feature>
<organism evidence="2 3">
    <name type="scientific">Sclerotinia sclerotiorum (strain ATCC 18683 / 1980 / Ss-1)</name>
    <name type="common">White mold</name>
    <name type="synonym">Whetzelinia sclerotiorum</name>
    <dbReference type="NCBI Taxonomy" id="665079"/>
    <lineage>
        <taxon>Eukaryota</taxon>
        <taxon>Fungi</taxon>
        <taxon>Dikarya</taxon>
        <taxon>Ascomycota</taxon>
        <taxon>Pezizomycotina</taxon>
        <taxon>Leotiomycetes</taxon>
        <taxon>Helotiales</taxon>
        <taxon>Sclerotiniaceae</taxon>
        <taxon>Sclerotinia</taxon>
    </lineage>
</organism>
<evidence type="ECO:0000313" key="2">
    <source>
        <dbReference type="EMBL" id="EDN95860.1"/>
    </source>
</evidence>
<dbReference type="RefSeq" id="XP_001587036.1">
    <property type="nucleotide sequence ID" value="XM_001586986.1"/>
</dbReference>
<proteinExistence type="predicted"/>